<dbReference type="RefSeq" id="WP_279776356.1">
    <property type="nucleotide sequence ID" value="NZ_JAOCKX010000074.1"/>
</dbReference>
<gene>
    <name evidence="2" type="ORF">N5J77_27410</name>
</gene>
<dbReference type="Proteomes" id="UP001162318">
    <property type="component" value="Unassembled WGS sequence"/>
</dbReference>
<reference evidence="2" key="1">
    <citation type="submission" date="2022-09" db="EMBL/GenBank/DDBJ databases">
        <title>Intensive care unit water sources are persistently colonized with multi-drug resistant bacteria and are the site of extensive horizontal gene transfer of antibiotic resistance genes.</title>
        <authorList>
            <person name="Diorio-Toth L."/>
        </authorList>
    </citation>
    <scope>NUCLEOTIDE SEQUENCE</scope>
    <source>
        <strain evidence="2">GD03659</strain>
    </source>
</reference>
<feature type="domain" description="Polyvalent protein metallopeptidase" evidence="1">
    <location>
        <begin position="9"/>
        <end position="82"/>
    </location>
</feature>
<sequence length="108" mass="11869">PLCRYRHKVHWTGHPDRLARSFGKRFGDQAYVFEELVAELTAALVGADVGLPTTHLDDHAAYIGSWLAILRRDNRALLTAAARAEEAAGYLLRATGLAREDVDEQAAA</sequence>
<evidence type="ECO:0000259" key="1">
    <source>
        <dbReference type="Pfam" id="PF18818"/>
    </source>
</evidence>
<dbReference type="Pfam" id="PF18818">
    <property type="entry name" value="MPTase-PolyVal"/>
    <property type="match status" value="1"/>
</dbReference>
<dbReference type="AlphaFoldDB" id="A0AA43BAV3"/>
<proteinExistence type="predicted"/>
<comment type="caution">
    <text evidence="2">The sequence shown here is derived from an EMBL/GenBank/DDBJ whole genome shotgun (WGS) entry which is preliminary data.</text>
</comment>
<accession>A0AA43BAV3</accession>
<protein>
    <submittedName>
        <fullName evidence="2">Zincin-like metallopeptidase domain-containing protein</fullName>
    </submittedName>
</protein>
<dbReference type="InterPro" id="IPR041459">
    <property type="entry name" value="MPTase-PolyVal"/>
</dbReference>
<evidence type="ECO:0000313" key="2">
    <source>
        <dbReference type="EMBL" id="MDH2134866.1"/>
    </source>
</evidence>
<evidence type="ECO:0000313" key="3">
    <source>
        <dbReference type="Proteomes" id="UP001162318"/>
    </source>
</evidence>
<feature type="non-terminal residue" evidence="2">
    <location>
        <position position="1"/>
    </location>
</feature>
<dbReference type="EMBL" id="JAOCKX010000074">
    <property type="protein sequence ID" value="MDH2134866.1"/>
    <property type="molecule type" value="Genomic_DNA"/>
</dbReference>
<organism evidence="2 3">
    <name type="scientific">Sphingobium yanoikuyae</name>
    <name type="common">Sphingomonas yanoikuyae</name>
    <dbReference type="NCBI Taxonomy" id="13690"/>
    <lineage>
        <taxon>Bacteria</taxon>
        <taxon>Pseudomonadati</taxon>
        <taxon>Pseudomonadota</taxon>
        <taxon>Alphaproteobacteria</taxon>
        <taxon>Sphingomonadales</taxon>
        <taxon>Sphingomonadaceae</taxon>
        <taxon>Sphingobium</taxon>
    </lineage>
</organism>
<name>A0AA43BAV3_SPHYA</name>